<dbReference type="Pfam" id="PF13639">
    <property type="entry name" value="zf-RING_2"/>
    <property type="match status" value="1"/>
</dbReference>
<dbReference type="EMBL" id="ML976667">
    <property type="protein sequence ID" value="KAF1976226.1"/>
    <property type="molecule type" value="Genomic_DNA"/>
</dbReference>
<dbReference type="PANTHER" id="PTHR16047">
    <property type="entry name" value="RFWD3 PROTEIN"/>
    <property type="match status" value="1"/>
</dbReference>
<evidence type="ECO:0000313" key="3">
    <source>
        <dbReference type="EMBL" id="KAF1976226.1"/>
    </source>
</evidence>
<organism evidence="3 4">
    <name type="scientific">Bimuria novae-zelandiae CBS 107.79</name>
    <dbReference type="NCBI Taxonomy" id="1447943"/>
    <lineage>
        <taxon>Eukaryota</taxon>
        <taxon>Fungi</taxon>
        <taxon>Dikarya</taxon>
        <taxon>Ascomycota</taxon>
        <taxon>Pezizomycotina</taxon>
        <taxon>Dothideomycetes</taxon>
        <taxon>Pleosporomycetidae</taxon>
        <taxon>Pleosporales</taxon>
        <taxon>Massarineae</taxon>
        <taxon>Didymosphaeriaceae</taxon>
        <taxon>Bimuria</taxon>
    </lineage>
</organism>
<dbReference type="PANTHER" id="PTHR16047:SF7">
    <property type="entry name" value="E3 UBIQUITIN-PROTEIN LIGASE RFWD3"/>
    <property type="match status" value="1"/>
</dbReference>
<feature type="domain" description="RING-type" evidence="2">
    <location>
        <begin position="15"/>
        <end position="60"/>
    </location>
</feature>
<name>A0A6A5VMJ5_9PLEO</name>
<keyword evidence="4" id="KW-1185">Reference proteome</keyword>
<dbReference type="InterPro" id="IPR001841">
    <property type="entry name" value="Znf_RING"/>
</dbReference>
<evidence type="ECO:0000256" key="1">
    <source>
        <dbReference type="PROSITE-ProRule" id="PRU00175"/>
    </source>
</evidence>
<evidence type="ECO:0000259" key="2">
    <source>
        <dbReference type="PROSITE" id="PS50089"/>
    </source>
</evidence>
<dbReference type="AlphaFoldDB" id="A0A6A5VMJ5"/>
<keyword evidence="1" id="KW-0862">Zinc</keyword>
<evidence type="ECO:0000313" key="4">
    <source>
        <dbReference type="Proteomes" id="UP000800036"/>
    </source>
</evidence>
<dbReference type="OrthoDB" id="8062037at2759"/>
<dbReference type="GO" id="GO:0004842">
    <property type="term" value="F:ubiquitin-protein transferase activity"/>
    <property type="evidence" value="ECO:0007669"/>
    <property type="project" value="InterPro"/>
</dbReference>
<dbReference type="PROSITE" id="PS50089">
    <property type="entry name" value="ZF_RING_2"/>
    <property type="match status" value="1"/>
</dbReference>
<dbReference type="Gene3D" id="3.30.40.10">
    <property type="entry name" value="Zinc/RING finger domain, C3HC4 (zinc finger)"/>
    <property type="match status" value="1"/>
</dbReference>
<gene>
    <name evidence="3" type="ORF">BU23DRAFT_43542</name>
</gene>
<keyword evidence="1" id="KW-0863">Zinc-finger</keyword>
<dbReference type="GO" id="GO:0005634">
    <property type="term" value="C:nucleus"/>
    <property type="evidence" value="ECO:0007669"/>
    <property type="project" value="InterPro"/>
</dbReference>
<protein>
    <recommendedName>
        <fullName evidence="2">RING-type domain-containing protein</fullName>
    </recommendedName>
</protein>
<reference evidence="3" key="1">
    <citation type="journal article" date="2020" name="Stud. Mycol.">
        <title>101 Dothideomycetes genomes: a test case for predicting lifestyles and emergence of pathogens.</title>
        <authorList>
            <person name="Haridas S."/>
            <person name="Albert R."/>
            <person name="Binder M."/>
            <person name="Bloem J."/>
            <person name="Labutti K."/>
            <person name="Salamov A."/>
            <person name="Andreopoulos B."/>
            <person name="Baker S."/>
            <person name="Barry K."/>
            <person name="Bills G."/>
            <person name="Bluhm B."/>
            <person name="Cannon C."/>
            <person name="Castanera R."/>
            <person name="Culley D."/>
            <person name="Daum C."/>
            <person name="Ezra D."/>
            <person name="Gonzalez J."/>
            <person name="Henrissat B."/>
            <person name="Kuo A."/>
            <person name="Liang C."/>
            <person name="Lipzen A."/>
            <person name="Lutzoni F."/>
            <person name="Magnuson J."/>
            <person name="Mondo S."/>
            <person name="Nolan M."/>
            <person name="Ohm R."/>
            <person name="Pangilinan J."/>
            <person name="Park H.-J."/>
            <person name="Ramirez L."/>
            <person name="Alfaro M."/>
            <person name="Sun H."/>
            <person name="Tritt A."/>
            <person name="Yoshinaga Y."/>
            <person name="Zwiers L.-H."/>
            <person name="Turgeon B."/>
            <person name="Goodwin S."/>
            <person name="Spatafora J."/>
            <person name="Crous P."/>
            <person name="Grigoriev I."/>
        </authorList>
    </citation>
    <scope>NUCLEOTIDE SEQUENCE</scope>
    <source>
        <strain evidence="3">CBS 107.79</strain>
    </source>
</reference>
<keyword evidence="1" id="KW-0479">Metal-binding</keyword>
<accession>A0A6A5VMJ5</accession>
<dbReference type="GO" id="GO:0016567">
    <property type="term" value="P:protein ubiquitination"/>
    <property type="evidence" value="ECO:0007669"/>
    <property type="project" value="InterPro"/>
</dbReference>
<dbReference type="InterPro" id="IPR013083">
    <property type="entry name" value="Znf_RING/FYVE/PHD"/>
</dbReference>
<proteinExistence type="predicted"/>
<dbReference type="Proteomes" id="UP000800036">
    <property type="component" value="Unassembled WGS sequence"/>
</dbReference>
<sequence length="344" mass="38429">MEAFFSTKLRPTETCIICSDPFSADHLPVALPCHHIFGHACITKWLRNGSGNNTSCPFCRHEIYEPIAGAAFTDASIWTALCAQSPERIHDFMSTLWRRVAKLFAAQPNGDFSTSDLLEHALIPALSRTARSNGHRGPFDDAHSLVLSTWDSLGRPDSAHGLAIPLVRLVRLMTQTSAILPKWLTTVPRTSTLFWRANASLGTAASSANISWTSLVEASQLENPRFFPFLHLYTVLLSQNIVHSRPTHAGPTEREVEQRCCRKFGSEWGEWPEEAFRQRVVAVYMELRRYQMQEKRLSLRGHDEEKGVVTGLWAMAMWRREGSPAATGVAVRRKTSAGWGSGGE</sequence>
<dbReference type="SUPFAM" id="SSF57850">
    <property type="entry name" value="RING/U-box"/>
    <property type="match status" value="1"/>
</dbReference>
<dbReference type="GO" id="GO:0008270">
    <property type="term" value="F:zinc ion binding"/>
    <property type="evidence" value="ECO:0007669"/>
    <property type="project" value="UniProtKB-KW"/>
</dbReference>
<dbReference type="InterPro" id="IPR037381">
    <property type="entry name" value="RFWD3"/>
</dbReference>
<dbReference type="SMART" id="SM00184">
    <property type="entry name" value="RING"/>
    <property type="match status" value="1"/>
</dbReference>
<dbReference type="GO" id="GO:0036297">
    <property type="term" value="P:interstrand cross-link repair"/>
    <property type="evidence" value="ECO:0007669"/>
    <property type="project" value="InterPro"/>
</dbReference>